<evidence type="ECO:0000313" key="1">
    <source>
        <dbReference type="EMBL" id="MFC6022395.1"/>
    </source>
</evidence>
<evidence type="ECO:0000313" key="2">
    <source>
        <dbReference type="Proteomes" id="UP001596203"/>
    </source>
</evidence>
<accession>A0ABW1KLC3</accession>
<keyword evidence="2" id="KW-1185">Reference proteome</keyword>
<dbReference type="RefSeq" id="WP_377431961.1">
    <property type="nucleotide sequence ID" value="NZ_JBHSPR010000060.1"/>
</dbReference>
<dbReference type="Proteomes" id="UP001596203">
    <property type="component" value="Unassembled WGS sequence"/>
</dbReference>
<proteinExistence type="predicted"/>
<organism evidence="1 2">
    <name type="scientific">Plantactinospora solaniradicis</name>
    <dbReference type="NCBI Taxonomy" id="1723736"/>
    <lineage>
        <taxon>Bacteria</taxon>
        <taxon>Bacillati</taxon>
        <taxon>Actinomycetota</taxon>
        <taxon>Actinomycetes</taxon>
        <taxon>Micromonosporales</taxon>
        <taxon>Micromonosporaceae</taxon>
        <taxon>Plantactinospora</taxon>
    </lineage>
</organism>
<protein>
    <recommendedName>
        <fullName evidence="3">WXG100 family type VII secretion target</fullName>
    </recommendedName>
</protein>
<gene>
    <name evidence="1" type="ORF">ACFP2T_40350</name>
</gene>
<comment type="caution">
    <text evidence="1">The sequence shown here is derived from an EMBL/GenBank/DDBJ whole genome shotgun (WGS) entry which is preliminary data.</text>
</comment>
<sequence length="277" mass="29453">MAPQSGSTEFSPAIMGTFKKAMALVEKVLADIKEAWTKLINAINSLLQKAHNHLNNDSVLSSIVEWATDTIKDAIEAIQGLLVKLRDGVNKIITMLQEVVSKSVPVLSLFNAGLAWPTKVNAPLSTIGNDMGGSGNTAYWQGPTKEVYEKEVKTQTDAVTASVDKVKFTSNWLADVATANTTYMTELGDRVAEVVGPMTALAGEVAATAAGAITQAMFAIDKMAETIAAAVTQALQYQINIAKRLAEVVKQVTALANEVSDRTGISDGNWPQSVVDA</sequence>
<dbReference type="EMBL" id="JBHSPR010000060">
    <property type="protein sequence ID" value="MFC6022395.1"/>
    <property type="molecule type" value="Genomic_DNA"/>
</dbReference>
<evidence type="ECO:0008006" key="3">
    <source>
        <dbReference type="Google" id="ProtNLM"/>
    </source>
</evidence>
<reference evidence="2" key="1">
    <citation type="journal article" date="2019" name="Int. J. Syst. Evol. Microbiol.">
        <title>The Global Catalogue of Microorganisms (GCM) 10K type strain sequencing project: providing services to taxonomists for standard genome sequencing and annotation.</title>
        <authorList>
            <consortium name="The Broad Institute Genomics Platform"/>
            <consortium name="The Broad Institute Genome Sequencing Center for Infectious Disease"/>
            <person name="Wu L."/>
            <person name="Ma J."/>
        </authorList>
    </citation>
    <scope>NUCLEOTIDE SEQUENCE [LARGE SCALE GENOMIC DNA]</scope>
    <source>
        <strain evidence="2">ZS-35-S2</strain>
    </source>
</reference>
<name>A0ABW1KLC3_9ACTN</name>